<dbReference type="AlphaFoldDB" id="A0A485A4T0"/>
<dbReference type="Gene3D" id="3.40.190.10">
    <property type="entry name" value="Periplasmic binding protein-like II"/>
    <property type="match status" value="1"/>
</dbReference>
<organism evidence="2 3">
    <name type="scientific">Raoultella planticola</name>
    <name type="common">Klebsiella planticola</name>
    <dbReference type="NCBI Taxonomy" id="575"/>
    <lineage>
        <taxon>Bacteria</taxon>
        <taxon>Pseudomonadati</taxon>
        <taxon>Pseudomonadota</taxon>
        <taxon>Gammaproteobacteria</taxon>
        <taxon>Enterobacterales</taxon>
        <taxon>Enterobacteriaceae</taxon>
        <taxon>Klebsiella/Raoultella group</taxon>
        <taxon>Raoultella</taxon>
    </lineage>
</organism>
<dbReference type="SUPFAM" id="SSF53850">
    <property type="entry name" value="Periplasmic binding protein-like II"/>
    <property type="match status" value="1"/>
</dbReference>
<dbReference type="Proteomes" id="UP000345637">
    <property type="component" value="Unassembled WGS sequence"/>
</dbReference>
<keyword evidence="1" id="KW-0732">Signal</keyword>
<evidence type="ECO:0000256" key="1">
    <source>
        <dbReference type="ARBA" id="ARBA00022729"/>
    </source>
</evidence>
<evidence type="ECO:0000313" key="2">
    <source>
        <dbReference type="EMBL" id="VFS55251.1"/>
    </source>
</evidence>
<proteinExistence type="predicted"/>
<dbReference type="PANTHER" id="PTHR30006">
    <property type="entry name" value="THIAMINE-BINDING PERIPLASMIC PROTEIN-RELATED"/>
    <property type="match status" value="1"/>
</dbReference>
<dbReference type="EMBL" id="CAADJE010000001">
    <property type="protein sequence ID" value="VFS55251.1"/>
    <property type="molecule type" value="Genomic_DNA"/>
</dbReference>
<dbReference type="PANTHER" id="PTHR30006:SF25">
    <property type="entry name" value="PHOSPHOGLYCERATE TRANSPORT REGULATORY PROTEIN PGTC"/>
    <property type="match status" value="1"/>
</dbReference>
<evidence type="ECO:0000313" key="3">
    <source>
        <dbReference type="Proteomes" id="UP000345637"/>
    </source>
</evidence>
<reference evidence="2 3" key="1">
    <citation type="submission" date="2019-03" db="EMBL/GenBank/DDBJ databases">
        <authorList>
            <consortium name="Pathogen Informatics"/>
        </authorList>
    </citation>
    <scope>NUCLEOTIDE SEQUENCE [LARGE SCALE GENOMIC DNA]</scope>
    <source>
        <strain evidence="2 3">NCTC12998</strain>
    </source>
</reference>
<accession>A0A485A4T0</accession>
<gene>
    <name evidence="2" type="primary">pgtC_4</name>
    <name evidence="2" type="ORF">NCTC12998_00010</name>
</gene>
<name>A0A485A4T0_RAOPL</name>
<protein>
    <submittedName>
        <fullName evidence="2">Phosphoglycerate transport regulatory protein pgtC</fullName>
    </submittedName>
</protein>
<dbReference type="GO" id="GO:0030288">
    <property type="term" value="C:outer membrane-bounded periplasmic space"/>
    <property type="evidence" value="ECO:0007669"/>
    <property type="project" value="TreeGrafter"/>
</dbReference>
<sequence length="154" mass="17258">MVFSVEAKKNELVIATTFSPDATAYIISRWQTQPQSVIIRTLNRTSASLEQLLDGAGGENIDLVLTSSPMLLQHLQEPSATGRLPRTRRPSRSSGYRLRSAVPQSRWPSPGFGLLINQRNLRERQLPLPASWDDLMQARYPGHLIMSKPLAFGY</sequence>